<dbReference type="Proteomes" id="UP000504637">
    <property type="component" value="Unplaced"/>
</dbReference>
<gene>
    <name evidence="11" type="ORF">K489DRAFT_381659</name>
</gene>
<dbReference type="GO" id="GO:0000930">
    <property type="term" value="C:gamma-tubulin complex"/>
    <property type="evidence" value="ECO:0007669"/>
    <property type="project" value="TreeGrafter"/>
</dbReference>
<evidence type="ECO:0000256" key="2">
    <source>
        <dbReference type="ARBA" id="ARBA00010337"/>
    </source>
</evidence>
<evidence type="ECO:0000256" key="5">
    <source>
        <dbReference type="ARBA" id="ARBA00023212"/>
    </source>
</evidence>
<dbReference type="RefSeq" id="XP_033458709.1">
    <property type="nucleotide sequence ID" value="XM_033605184.1"/>
</dbReference>
<dbReference type="GO" id="GO:0000278">
    <property type="term" value="P:mitotic cell cycle"/>
    <property type="evidence" value="ECO:0007669"/>
    <property type="project" value="TreeGrafter"/>
</dbReference>
<dbReference type="OrthoDB" id="78652at2759"/>
<protein>
    <recommendedName>
        <fullName evidence="6">Spindle pole body component</fullName>
    </recommendedName>
</protein>
<dbReference type="GO" id="GO:0051225">
    <property type="term" value="P:spindle assembly"/>
    <property type="evidence" value="ECO:0007669"/>
    <property type="project" value="TreeGrafter"/>
</dbReference>
<dbReference type="GO" id="GO:0031122">
    <property type="term" value="P:cytoplasmic microtubule organization"/>
    <property type="evidence" value="ECO:0007669"/>
    <property type="project" value="TreeGrafter"/>
</dbReference>
<reference evidence="11" key="3">
    <citation type="submission" date="2025-08" db="UniProtKB">
        <authorList>
            <consortium name="RefSeq"/>
        </authorList>
    </citation>
    <scope>IDENTIFICATION</scope>
    <source>
        <strain evidence="11">CBS 342.82</strain>
    </source>
</reference>
<dbReference type="Gene3D" id="1.20.120.1900">
    <property type="entry name" value="Gamma-tubulin complex, C-terminal domain"/>
    <property type="match status" value="1"/>
</dbReference>
<feature type="region of interest" description="Disordered" evidence="7">
    <location>
        <begin position="653"/>
        <end position="686"/>
    </location>
</feature>
<feature type="domain" description="Gamma tubulin complex component C-terminal" evidence="8">
    <location>
        <begin position="341"/>
        <end position="822"/>
    </location>
</feature>
<evidence type="ECO:0000256" key="3">
    <source>
        <dbReference type="ARBA" id="ARBA00022490"/>
    </source>
</evidence>
<dbReference type="GO" id="GO:0000922">
    <property type="term" value="C:spindle pole"/>
    <property type="evidence" value="ECO:0007669"/>
    <property type="project" value="InterPro"/>
</dbReference>
<reference evidence="11" key="2">
    <citation type="submission" date="2020-04" db="EMBL/GenBank/DDBJ databases">
        <authorList>
            <consortium name="NCBI Genome Project"/>
        </authorList>
    </citation>
    <scope>NUCLEOTIDE SEQUENCE</scope>
    <source>
        <strain evidence="11">CBS 342.82</strain>
    </source>
</reference>
<sequence>MLHELLLALSGHPSPLFKDDIDTESSSFSPSTDHGAVLLSSSERALLKSIGTLSNSHRRLKSLLKTIADGHPSTICRSVAVAIHQTHLDRFQQRVLSVEGKILVKDASLVGAYNIVPLASVVGEFDDWHRLMAWYMRLAQFILPSSAYKLQQSRDVFRGACTGAALIDELRSEMQTGFPEIEVAATELCRVAELAWLRQTSAWVVYGRLPVSGAEDFFIQPEKVRHDVEANPETDSVSFVKIQALLPAHITSSTESVMLFIGKSLHRVQAYRRTYPIVSSKISDSQVDPAALAASHLAQLSSLTLPLVPTQFNRLILSLRSSLSRNVLQYLLPAHETTQLLGCLRQFFLLDRGEFAVALIEESEKRLRVRQHQLGRLVGQDRNPVQALKSLTMNDAELNQTLQAAWKDLAASNRGSINAIDYDDNLDYARQHISLVSTPRSIPRPPSRPSSSDSTVLPQLSSVAFDDLLFPTPTALKFRVTPPYDLILSSQDISVYSHIHSYLLAIRRGGRKLSGLWSMEGARRERRHKYDSFRASDEHASILRSRRRTRAISMRKVWATCSAAVFLLSETSAHFEGEVRAGAGGRFRAWVEAGNQDEHGNVVVQHETNAGDQSTDQVSEDFQTHGMQGLLHTSVAQSQVSSSGWTASSILPVEESAATQQRRTDSQQSRIPKQENFTPHDPSSLSSTHRAHIYALAHALLLTDEPLTRALRDLLGAVDQLVAWFAEAIEGWRKSDDGYGMDEFGEEDDGMLQKEKERLLQLDRARKAVDSGLRAVVLRLRAIDEDRGGLGRLTSAFGDEEGDRSLQPASAGVHRLLMKLDFGRIANFSAPDADPYTTHTGLLAHR</sequence>
<proteinExistence type="inferred from homology"/>
<keyword evidence="5 6" id="KW-0206">Cytoskeleton</keyword>
<dbReference type="PANTHER" id="PTHR19302">
    <property type="entry name" value="GAMMA TUBULIN COMPLEX PROTEIN"/>
    <property type="match status" value="1"/>
</dbReference>
<dbReference type="InterPro" id="IPR007259">
    <property type="entry name" value="GCP"/>
</dbReference>
<evidence type="ECO:0000256" key="1">
    <source>
        <dbReference type="ARBA" id="ARBA00004267"/>
    </source>
</evidence>
<accession>A0A6J3M1B5</accession>
<feature type="domain" description="Gamma tubulin complex component protein N-terminal" evidence="9">
    <location>
        <begin position="2"/>
        <end position="332"/>
    </location>
</feature>
<dbReference type="AlphaFoldDB" id="A0A6J3M1B5"/>
<comment type="similarity">
    <text evidence="2 6">Belongs to the TUBGCP family.</text>
</comment>
<dbReference type="GO" id="GO:0051011">
    <property type="term" value="F:microtubule minus-end binding"/>
    <property type="evidence" value="ECO:0007669"/>
    <property type="project" value="TreeGrafter"/>
</dbReference>
<feature type="compositionally biased region" description="Polar residues" evidence="7">
    <location>
        <begin position="675"/>
        <end position="686"/>
    </location>
</feature>
<name>A0A6J3M1B5_9PEZI</name>
<dbReference type="GO" id="GO:0051321">
    <property type="term" value="P:meiotic cell cycle"/>
    <property type="evidence" value="ECO:0007669"/>
    <property type="project" value="TreeGrafter"/>
</dbReference>
<evidence type="ECO:0000256" key="4">
    <source>
        <dbReference type="ARBA" id="ARBA00022701"/>
    </source>
</evidence>
<dbReference type="GO" id="GO:0043015">
    <property type="term" value="F:gamma-tubulin binding"/>
    <property type="evidence" value="ECO:0007669"/>
    <property type="project" value="InterPro"/>
</dbReference>
<evidence type="ECO:0000256" key="7">
    <source>
        <dbReference type="SAM" id="MobiDB-lite"/>
    </source>
</evidence>
<feature type="region of interest" description="Disordered" evidence="7">
    <location>
        <begin position="437"/>
        <end position="456"/>
    </location>
</feature>
<keyword evidence="10" id="KW-1185">Reference proteome</keyword>
<evidence type="ECO:0000256" key="6">
    <source>
        <dbReference type="RuleBase" id="RU363050"/>
    </source>
</evidence>
<comment type="subcellular location">
    <subcellularLocation>
        <location evidence="1 6">Cytoplasm</location>
        <location evidence="1 6">Cytoskeleton</location>
        <location evidence="1 6">Microtubule organizing center</location>
    </subcellularLocation>
</comment>
<dbReference type="InterPro" id="IPR041470">
    <property type="entry name" value="GCP_N"/>
</dbReference>
<evidence type="ECO:0000313" key="10">
    <source>
        <dbReference type="Proteomes" id="UP000504637"/>
    </source>
</evidence>
<dbReference type="PANTHER" id="PTHR19302:SF27">
    <property type="entry name" value="GAMMA-TUBULIN COMPLEX COMPONENT 4"/>
    <property type="match status" value="1"/>
</dbReference>
<evidence type="ECO:0000259" key="9">
    <source>
        <dbReference type="Pfam" id="PF17681"/>
    </source>
</evidence>
<dbReference type="InterPro" id="IPR040457">
    <property type="entry name" value="GCP_C"/>
</dbReference>
<organism evidence="11">
    <name type="scientific">Dissoconium aciculare CBS 342.82</name>
    <dbReference type="NCBI Taxonomy" id="1314786"/>
    <lineage>
        <taxon>Eukaryota</taxon>
        <taxon>Fungi</taxon>
        <taxon>Dikarya</taxon>
        <taxon>Ascomycota</taxon>
        <taxon>Pezizomycotina</taxon>
        <taxon>Dothideomycetes</taxon>
        <taxon>Dothideomycetidae</taxon>
        <taxon>Mycosphaerellales</taxon>
        <taxon>Dissoconiaceae</taxon>
        <taxon>Dissoconium</taxon>
    </lineage>
</organism>
<reference evidence="11" key="1">
    <citation type="submission" date="2020-01" db="EMBL/GenBank/DDBJ databases">
        <authorList>
            <consortium name="DOE Joint Genome Institute"/>
            <person name="Haridas S."/>
            <person name="Albert R."/>
            <person name="Binder M."/>
            <person name="Bloem J."/>
            <person name="Labutti K."/>
            <person name="Salamov A."/>
            <person name="Andreopoulos B."/>
            <person name="Baker S.E."/>
            <person name="Barry K."/>
            <person name="Bills G."/>
            <person name="Bluhm B.H."/>
            <person name="Cannon C."/>
            <person name="Castanera R."/>
            <person name="Culley D.E."/>
            <person name="Daum C."/>
            <person name="Ezra D."/>
            <person name="Gonzalez J.B."/>
            <person name="Henrissat B."/>
            <person name="Kuo A."/>
            <person name="Liang C."/>
            <person name="Lipzen A."/>
            <person name="Lutzoni F."/>
            <person name="Magnuson J."/>
            <person name="Mondo S."/>
            <person name="Nolan M."/>
            <person name="Ohm R."/>
            <person name="Pangilinan J."/>
            <person name="Park H.-J."/>
            <person name="Ramirez L."/>
            <person name="Alfaro M."/>
            <person name="Sun H."/>
            <person name="Tritt A."/>
            <person name="Yoshinaga Y."/>
            <person name="Zwiers L.-H."/>
            <person name="Turgeon B.G."/>
            <person name="Goodwin S.B."/>
            <person name="Spatafora J.W."/>
            <person name="Crous P.W."/>
            <person name="Grigoriev I.V."/>
        </authorList>
    </citation>
    <scope>NUCLEOTIDE SEQUENCE</scope>
    <source>
        <strain evidence="11">CBS 342.82</strain>
    </source>
</reference>
<dbReference type="GO" id="GO:0007020">
    <property type="term" value="P:microtubule nucleation"/>
    <property type="evidence" value="ECO:0007669"/>
    <property type="project" value="InterPro"/>
</dbReference>
<dbReference type="GeneID" id="54362984"/>
<keyword evidence="3 6" id="KW-0963">Cytoplasm</keyword>
<evidence type="ECO:0000313" key="11">
    <source>
        <dbReference type="RefSeq" id="XP_033458709.1"/>
    </source>
</evidence>
<keyword evidence="4 6" id="KW-0493">Microtubule</keyword>
<dbReference type="InterPro" id="IPR042241">
    <property type="entry name" value="GCP_C_sf"/>
</dbReference>
<dbReference type="Pfam" id="PF17681">
    <property type="entry name" value="GCP_N_terminal"/>
    <property type="match status" value="1"/>
</dbReference>
<evidence type="ECO:0000259" key="8">
    <source>
        <dbReference type="Pfam" id="PF04130"/>
    </source>
</evidence>
<dbReference type="GO" id="GO:0044732">
    <property type="term" value="C:mitotic spindle pole body"/>
    <property type="evidence" value="ECO:0007669"/>
    <property type="project" value="TreeGrafter"/>
</dbReference>
<dbReference type="Pfam" id="PF04130">
    <property type="entry name" value="GCP_C_terminal"/>
    <property type="match status" value="1"/>
</dbReference>
<dbReference type="GO" id="GO:0005874">
    <property type="term" value="C:microtubule"/>
    <property type="evidence" value="ECO:0007669"/>
    <property type="project" value="UniProtKB-KW"/>
</dbReference>